<gene>
    <name evidence="2" type="ORF">KI387_043732</name>
</gene>
<proteinExistence type="predicted"/>
<dbReference type="Proteomes" id="UP000824469">
    <property type="component" value="Unassembled WGS sequence"/>
</dbReference>
<feature type="domain" description="Retrotransposon gag" evidence="1">
    <location>
        <begin position="2"/>
        <end position="76"/>
    </location>
</feature>
<evidence type="ECO:0000313" key="3">
    <source>
        <dbReference type="Proteomes" id="UP000824469"/>
    </source>
</evidence>
<dbReference type="InterPro" id="IPR005162">
    <property type="entry name" value="Retrotrans_gag_dom"/>
</dbReference>
<organism evidence="2 3">
    <name type="scientific">Taxus chinensis</name>
    <name type="common">Chinese yew</name>
    <name type="synonym">Taxus wallichiana var. chinensis</name>
    <dbReference type="NCBI Taxonomy" id="29808"/>
    <lineage>
        <taxon>Eukaryota</taxon>
        <taxon>Viridiplantae</taxon>
        <taxon>Streptophyta</taxon>
        <taxon>Embryophyta</taxon>
        <taxon>Tracheophyta</taxon>
        <taxon>Spermatophyta</taxon>
        <taxon>Pinopsida</taxon>
        <taxon>Pinidae</taxon>
        <taxon>Conifers II</taxon>
        <taxon>Cupressales</taxon>
        <taxon>Taxaceae</taxon>
        <taxon>Taxus</taxon>
    </lineage>
</organism>
<evidence type="ECO:0000313" key="2">
    <source>
        <dbReference type="EMBL" id="KAH9327798.1"/>
    </source>
</evidence>
<dbReference type="AlphaFoldDB" id="A0AA38LK61"/>
<dbReference type="Pfam" id="PF03732">
    <property type="entry name" value="Retrotrans_gag"/>
    <property type="match status" value="1"/>
</dbReference>
<comment type="caution">
    <text evidence="2">The sequence shown here is derived from an EMBL/GenBank/DDBJ whole genome shotgun (WGS) entry which is preliminary data.</text>
</comment>
<reference evidence="2 3" key="1">
    <citation type="journal article" date="2021" name="Nat. Plants">
        <title>The Taxus genome provides insights into paclitaxel biosynthesis.</title>
        <authorList>
            <person name="Xiong X."/>
            <person name="Gou J."/>
            <person name="Liao Q."/>
            <person name="Li Y."/>
            <person name="Zhou Q."/>
            <person name="Bi G."/>
            <person name="Li C."/>
            <person name="Du R."/>
            <person name="Wang X."/>
            <person name="Sun T."/>
            <person name="Guo L."/>
            <person name="Liang H."/>
            <person name="Lu P."/>
            <person name="Wu Y."/>
            <person name="Zhang Z."/>
            <person name="Ro D.K."/>
            <person name="Shang Y."/>
            <person name="Huang S."/>
            <person name="Yan J."/>
        </authorList>
    </citation>
    <scope>NUCLEOTIDE SEQUENCE [LARGE SCALE GENOMIC DNA]</scope>
    <source>
        <strain evidence="2">Ta-2019</strain>
    </source>
</reference>
<dbReference type="EMBL" id="JAHRHJ020000002">
    <property type="protein sequence ID" value="KAH9327798.1"/>
    <property type="molecule type" value="Genomic_DNA"/>
</dbReference>
<keyword evidence="3" id="KW-1185">Reference proteome</keyword>
<sequence>MLQGVAAECFLSSPECYAIRNWSTMRTKFEARFFKPAEDSHALLAQLTHMKKESHEPMREFMAKFNKLIQKIPEIAEPTLENQKCFFINAQPPDIKLFIKKVGYPRFGYCSVNSY</sequence>
<name>A0AA38LK61_TAXCH</name>
<protein>
    <recommendedName>
        <fullName evidence="1">Retrotransposon gag domain-containing protein</fullName>
    </recommendedName>
</protein>
<evidence type="ECO:0000259" key="1">
    <source>
        <dbReference type="Pfam" id="PF03732"/>
    </source>
</evidence>
<accession>A0AA38LK61</accession>